<feature type="region of interest" description="Disordered" evidence="1">
    <location>
        <begin position="35"/>
        <end position="81"/>
    </location>
</feature>
<organism evidence="2 3">
    <name type="scientific">Brassica napus</name>
    <name type="common">Rape</name>
    <dbReference type="NCBI Taxonomy" id="3708"/>
    <lineage>
        <taxon>Eukaryota</taxon>
        <taxon>Viridiplantae</taxon>
        <taxon>Streptophyta</taxon>
        <taxon>Embryophyta</taxon>
        <taxon>Tracheophyta</taxon>
        <taxon>Spermatophyta</taxon>
        <taxon>Magnoliopsida</taxon>
        <taxon>eudicotyledons</taxon>
        <taxon>Gunneridae</taxon>
        <taxon>Pentapetalae</taxon>
        <taxon>rosids</taxon>
        <taxon>malvids</taxon>
        <taxon>Brassicales</taxon>
        <taxon>Brassicaceae</taxon>
        <taxon>Brassiceae</taxon>
        <taxon>Brassica</taxon>
    </lineage>
</organism>
<dbReference type="EMBL" id="JAGKQM010000018">
    <property type="protein sequence ID" value="KAH0862586.1"/>
    <property type="molecule type" value="Genomic_DNA"/>
</dbReference>
<feature type="compositionally biased region" description="Polar residues" evidence="1">
    <location>
        <begin position="39"/>
        <end position="49"/>
    </location>
</feature>
<dbReference type="InterPro" id="IPR036691">
    <property type="entry name" value="Endo/exonu/phosph_ase_sf"/>
</dbReference>
<reference evidence="2 3" key="1">
    <citation type="submission" date="2021-05" db="EMBL/GenBank/DDBJ databases">
        <title>Genome Assembly of Synthetic Allotetraploid Brassica napus Reveals Homoeologous Exchanges between Subgenomes.</title>
        <authorList>
            <person name="Davis J.T."/>
        </authorList>
    </citation>
    <scope>NUCLEOTIDE SEQUENCE [LARGE SCALE GENOMIC DNA]</scope>
    <source>
        <strain evidence="3">cv. Da-Ae</strain>
        <tissue evidence="2">Seedling</tissue>
    </source>
</reference>
<keyword evidence="3" id="KW-1185">Reference proteome</keyword>
<proteinExistence type="predicted"/>
<evidence type="ECO:0000313" key="2">
    <source>
        <dbReference type="EMBL" id="KAH0862586.1"/>
    </source>
</evidence>
<dbReference type="PANTHER" id="PTHR35218">
    <property type="entry name" value="RNASE H DOMAIN-CONTAINING PROTEIN"/>
    <property type="match status" value="1"/>
</dbReference>
<accession>A0ABQ7Y5S5</accession>
<protein>
    <recommendedName>
        <fullName evidence="4">Endonuclease/exonuclease/phosphatase domain-containing protein</fullName>
    </recommendedName>
</protein>
<dbReference type="Gene3D" id="3.60.10.10">
    <property type="entry name" value="Endonuclease/exonuclease/phosphatase"/>
    <property type="match status" value="1"/>
</dbReference>
<dbReference type="SUPFAM" id="SSF56219">
    <property type="entry name" value="DNase I-like"/>
    <property type="match status" value="1"/>
</dbReference>
<dbReference type="PANTHER" id="PTHR35218:SF7">
    <property type="entry name" value="ENDONUCLEASE_EXONUCLEASE_PHOSPHATASE"/>
    <property type="match status" value="1"/>
</dbReference>
<evidence type="ECO:0000256" key="1">
    <source>
        <dbReference type="SAM" id="MobiDB-lite"/>
    </source>
</evidence>
<name>A0ABQ7Y5S5_BRANA</name>
<dbReference type="Proteomes" id="UP000824890">
    <property type="component" value="Unassembled WGS sequence"/>
</dbReference>
<feature type="non-terminal residue" evidence="2">
    <location>
        <position position="388"/>
    </location>
</feature>
<sequence>DIDEEEESCLEGSGTEVEVEDVKYRGIIVDGKKEKELQVASTSRQQGSVPRQLRRRVTGSKDMSRGGHGGSHRSSKKLPEEKPSYGCLVETRVQESNHQWCMNVAMPGWNSLTNYEYHPLGRIWVCWTDEVVVTRLHTSAQVITCAIQIPSTGEQYICSAIYAFNTAEERTRLWEELRGTKDAYGHLKLPWILIGYFNETLASREHSRSLEYRRDLTGMYHFQELVVDCSRIWDTTVPLFHSRAALTRFHNKLKLLKQPLRELNKTNYGDLPARTKNAYDVLCDCQNIALADPSHVNFARAAEAANRWNALARVEEKFYQQKSCVRWLAVGDQNTKVFHSMVQTRNAKNTIRRLVTTEGEVLTALPDIKKEAVSYFQSFLQGQDPNGE</sequence>
<evidence type="ECO:0000313" key="3">
    <source>
        <dbReference type="Proteomes" id="UP000824890"/>
    </source>
</evidence>
<feature type="non-terminal residue" evidence="2">
    <location>
        <position position="1"/>
    </location>
</feature>
<gene>
    <name evidence="2" type="ORF">HID58_079797</name>
</gene>
<comment type="caution">
    <text evidence="2">The sequence shown here is derived from an EMBL/GenBank/DDBJ whole genome shotgun (WGS) entry which is preliminary data.</text>
</comment>
<evidence type="ECO:0008006" key="4">
    <source>
        <dbReference type="Google" id="ProtNLM"/>
    </source>
</evidence>